<dbReference type="RefSeq" id="XP_040657275.1">
    <property type="nucleotide sequence ID" value="XM_040802242.1"/>
</dbReference>
<gene>
    <name evidence="2" type="ORF">DCS_04936</name>
</gene>
<keyword evidence="1" id="KW-0732">Signal</keyword>
<protein>
    <submittedName>
        <fullName evidence="2">Uncharacterized protein</fullName>
    </submittedName>
</protein>
<dbReference type="InParanoid" id="A0A151GLD7"/>
<evidence type="ECO:0000256" key="1">
    <source>
        <dbReference type="SAM" id="SignalP"/>
    </source>
</evidence>
<dbReference type="OrthoDB" id="4175349at2759"/>
<dbReference type="EMBL" id="LAYC01000002">
    <property type="protein sequence ID" value="KYK57923.1"/>
    <property type="molecule type" value="Genomic_DNA"/>
</dbReference>
<reference evidence="2 3" key="1">
    <citation type="journal article" date="2016" name="Sci. Rep.">
        <title>Insights into Adaptations to a Near-Obligate Nematode Endoparasitic Lifestyle from the Finished Genome of Drechmeria coniospora.</title>
        <authorList>
            <person name="Zhang L."/>
            <person name="Zhou Z."/>
            <person name="Guo Q."/>
            <person name="Fokkens L."/>
            <person name="Miskei M."/>
            <person name="Pocsi I."/>
            <person name="Zhang W."/>
            <person name="Chen M."/>
            <person name="Wang L."/>
            <person name="Sun Y."/>
            <person name="Donzelli B.G."/>
            <person name="Gibson D.M."/>
            <person name="Nelson D.R."/>
            <person name="Luo J.G."/>
            <person name="Rep M."/>
            <person name="Liu H."/>
            <person name="Yang S."/>
            <person name="Wang J."/>
            <person name="Krasnoff S.B."/>
            <person name="Xu Y."/>
            <person name="Molnar I."/>
            <person name="Lin M."/>
        </authorList>
    </citation>
    <scope>NUCLEOTIDE SEQUENCE [LARGE SCALE GENOMIC DNA]</scope>
    <source>
        <strain evidence="2 3">ARSEF 6962</strain>
    </source>
</reference>
<feature type="chain" id="PRO_5007580705" evidence="1">
    <location>
        <begin position="26"/>
        <end position="133"/>
    </location>
</feature>
<feature type="signal peptide" evidence="1">
    <location>
        <begin position="1"/>
        <end position="25"/>
    </location>
</feature>
<dbReference type="GeneID" id="63717579"/>
<organism evidence="2 3">
    <name type="scientific">Drechmeria coniospora</name>
    <name type="common">Nematophagous fungus</name>
    <name type="synonym">Meria coniospora</name>
    <dbReference type="NCBI Taxonomy" id="98403"/>
    <lineage>
        <taxon>Eukaryota</taxon>
        <taxon>Fungi</taxon>
        <taxon>Dikarya</taxon>
        <taxon>Ascomycota</taxon>
        <taxon>Pezizomycotina</taxon>
        <taxon>Sordariomycetes</taxon>
        <taxon>Hypocreomycetidae</taxon>
        <taxon>Hypocreales</taxon>
        <taxon>Ophiocordycipitaceae</taxon>
        <taxon>Drechmeria</taxon>
    </lineage>
</organism>
<sequence>MKFNLAASFLLVASALSSPIAEANTAEVNFNRVELADPQNWVAGISLFPSQIIAGYNAELDAYTAEQWADHVLSQCKSFRACTSTISFAADNSGDTGGRYWYGYVFRGGPTTPSNYRRSPRGNVSDSAAYTVA</sequence>
<dbReference type="Proteomes" id="UP000076580">
    <property type="component" value="Chromosome 02"/>
</dbReference>
<dbReference type="AlphaFoldDB" id="A0A151GLD7"/>
<evidence type="ECO:0000313" key="3">
    <source>
        <dbReference type="Proteomes" id="UP000076580"/>
    </source>
</evidence>
<evidence type="ECO:0000313" key="2">
    <source>
        <dbReference type="EMBL" id="KYK57923.1"/>
    </source>
</evidence>
<accession>A0A151GLD7</accession>
<keyword evidence="3" id="KW-1185">Reference proteome</keyword>
<comment type="caution">
    <text evidence="2">The sequence shown here is derived from an EMBL/GenBank/DDBJ whole genome shotgun (WGS) entry which is preliminary data.</text>
</comment>
<name>A0A151GLD7_DRECN</name>
<proteinExistence type="predicted"/>